<protein>
    <submittedName>
        <fullName evidence="1">Uncharacterized protein</fullName>
    </submittedName>
</protein>
<organism evidence="1 2">
    <name type="scientific">Pseudomonas idahonensis</name>
    <dbReference type="NCBI Taxonomy" id="2942628"/>
    <lineage>
        <taxon>Bacteria</taxon>
        <taxon>Pseudomonadati</taxon>
        <taxon>Pseudomonadota</taxon>
        <taxon>Gammaproteobacteria</taxon>
        <taxon>Pseudomonadales</taxon>
        <taxon>Pseudomonadaceae</taxon>
        <taxon>Pseudomonas</taxon>
    </lineage>
</organism>
<evidence type="ECO:0000313" key="2">
    <source>
        <dbReference type="Proteomes" id="UP001217610"/>
    </source>
</evidence>
<name>A0ABT5Q2E5_9PSED</name>
<sequence length="309" mass="33267">MTRQRMLYTRILWATLGAILATAVWLMTTGSRLPTVSSSHDQALSSSDAIAPAADCVDLSPSSSATTNDPCIPGPVLLPGMKVNRQVGPVMFVLVVDSNEARVNAQISLGNAALTDLNMTAAAPTADFNLANGDGQRVWGSLGAFFCAPPNTSHLLADFTIENLRDSGKPVTQAYRGDLIRWQSPITSVLARYRQPLLPDLQVTVELLDPYKADSSNALTAQVSFYYASDLIDRYTLMATATPVSLRQSSVGPVRIEGGLLDFRPATQEQQGQLSLDGTFQSGHNPPNHYVGSVADWSWIRGRADNCRG</sequence>
<evidence type="ECO:0000313" key="1">
    <source>
        <dbReference type="EMBL" id="MDD1147906.1"/>
    </source>
</evidence>
<reference evidence="1 2" key="1">
    <citation type="submission" date="2022-05" db="EMBL/GenBank/DDBJ databases">
        <title>Novel Pseudomonas spp. Isolated from a Rainbow Trout Aquaculture Facility.</title>
        <authorList>
            <person name="Testerman T."/>
            <person name="Graf J."/>
        </authorList>
    </citation>
    <scope>NUCLEOTIDE SEQUENCE [LARGE SCALE GENOMIC DNA]</scope>
    <source>
        <strain evidence="1 2">ID357</strain>
    </source>
</reference>
<comment type="caution">
    <text evidence="1">The sequence shown here is derived from an EMBL/GenBank/DDBJ whole genome shotgun (WGS) entry which is preliminary data.</text>
</comment>
<keyword evidence="2" id="KW-1185">Reference proteome</keyword>
<gene>
    <name evidence="1" type="ORF">M5G25_06405</name>
</gene>
<dbReference type="Proteomes" id="UP001217610">
    <property type="component" value="Unassembled WGS sequence"/>
</dbReference>
<accession>A0ABT5Q2E5</accession>
<dbReference type="RefSeq" id="WP_273922623.1">
    <property type="nucleotide sequence ID" value="NZ_JAMDGR010000002.1"/>
</dbReference>
<dbReference type="EMBL" id="JAMDGR010000002">
    <property type="protein sequence ID" value="MDD1147906.1"/>
    <property type="molecule type" value="Genomic_DNA"/>
</dbReference>
<proteinExistence type="predicted"/>